<dbReference type="Pfam" id="PF04264">
    <property type="entry name" value="YceI"/>
    <property type="match status" value="1"/>
</dbReference>
<evidence type="ECO:0000313" key="3">
    <source>
        <dbReference type="Proteomes" id="UP000070138"/>
    </source>
</evidence>
<evidence type="ECO:0000313" key="2">
    <source>
        <dbReference type="EMBL" id="KXN98722.1"/>
    </source>
</evidence>
<dbReference type="SUPFAM" id="SSF101874">
    <property type="entry name" value="YceI-like"/>
    <property type="match status" value="1"/>
</dbReference>
<gene>
    <name evidence="2" type="ORF">LS48_09180</name>
</gene>
<sequence>MKSTFLKITLMAFITVGAFSCKNNEKEAETTVEEASEATEMATEYTVDTAASTIMWEGAKPTGKHHGTIKLSSGTVHLNNGNIEAGEFVIDMNSITNEDLEGDDKANLEAHLKGTVEGKEGDFFNVKEYPTAKFEMTGIENNVVKGNLTIKDKTNAIEFPATVTMEGDKMMLKSETFEIDRTKWDVNYGSKSIFPNLGDKFINDAMKITVSLVANKA</sequence>
<dbReference type="PANTHER" id="PTHR34406">
    <property type="entry name" value="PROTEIN YCEI"/>
    <property type="match status" value="1"/>
</dbReference>
<dbReference type="RefSeq" id="WP_062622241.1">
    <property type="nucleotide sequence ID" value="NZ_JRWG01000005.1"/>
</dbReference>
<dbReference type="AlphaFoldDB" id="A0A137RGV5"/>
<feature type="domain" description="Lipid/polyisoprenoid-binding YceI-like" evidence="1">
    <location>
        <begin position="44"/>
        <end position="215"/>
    </location>
</feature>
<dbReference type="PATRIC" id="fig|1548749.3.peg.1933"/>
<comment type="caution">
    <text evidence="2">The sequence shown here is derived from an EMBL/GenBank/DDBJ whole genome shotgun (WGS) entry which is preliminary data.</text>
</comment>
<keyword evidence="3" id="KW-1185">Reference proteome</keyword>
<dbReference type="STRING" id="1548749.LS48_09180"/>
<dbReference type="SMART" id="SM00867">
    <property type="entry name" value="YceI"/>
    <property type="match status" value="1"/>
</dbReference>
<name>A0A137RGV5_9FLAO</name>
<dbReference type="PANTHER" id="PTHR34406:SF1">
    <property type="entry name" value="PROTEIN YCEI"/>
    <property type="match status" value="1"/>
</dbReference>
<dbReference type="Gene3D" id="2.40.128.110">
    <property type="entry name" value="Lipid/polyisoprenoid-binding, YceI-like"/>
    <property type="match status" value="1"/>
</dbReference>
<dbReference type="InterPro" id="IPR007372">
    <property type="entry name" value="Lipid/polyisoprenoid-bd_YceI"/>
</dbReference>
<evidence type="ECO:0000259" key="1">
    <source>
        <dbReference type="SMART" id="SM00867"/>
    </source>
</evidence>
<protein>
    <submittedName>
        <fullName evidence="2">Lipid-binding protein</fullName>
    </submittedName>
</protein>
<reference evidence="2 3" key="2">
    <citation type="journal article" date="2016" name="Int. J. Syst. Evol. Microbiol.">
        <title>Vitellibacter aquimaris sp. nov., a marine bacterium isolated from seawater.</title>
        <authorList>
            <person name="Thevarajoo S."/>
            <person name="Selvaratnam C."/>
            <person name="Goh K.M."/>
            <person name="Hong K.W."/>
            <person name="Chan X.Y."/>
            <person name="Chan K.G."/>
            <person name="Chong C.S."/>
        </authorList>
    </citation>
    <scope>NUCLEOTIDE SEQUENCE [LARGE SCALE GENOMIC DNA]</scope>
    <source>
        <strain evidence="2 3">D-24</strain>
    </source>
</reference>
<dbReference type="EMBL" id="JRWG01000005">
    <property type="protein sequence ID" value="KXN98722.1"/>
    <property type="molecule type" value="Genomic_DNA"/>
</dbReference>
<organism evidence="2 3">
    <name type="scientific">Aequorivita aquimaris</name>
    <dbReference type="NCBI Taxonomy" id="1548749"/>
    <lineage>
        <taxon>Bacteria</taxon>
        <taxon>Pseudomonadati</taxon>
        <taxon>Bacteroidota</taxon>
        <taxon>Flavobacteriia</taxon>
        <taxon>Flavobacteriales</taxon>
        <taxon>Flavobacteriaceae</taxon>
        <taxon>Aequorivita</taxon>
    </lineage>
</organism>
<dbReference type="Proteomes" id="UP000070138">
    <property type="component" value="Unassembled WGS sequence"/>
</dbReference>
<proteinExistence type="predicted"/>
<dbReference type="InterPro" id="IPR036761">
    <property type="entry name" value="TTHA0802/YceI-like_sf"/>
</dbReference>
<dbReference type="PROSITE" id="PS51257">
    <property type="entry name" value="PROKAR_LIPOPROTEIN"/>
    <property type="match status" value="1"/>
</dbReference>
<reference evidence="3" key="1">
    <citation type="submission" date="2014-10" db="EMBL/GenBank/DDBJ databases">
        <title>Genome sequencing of Vitellibacter sp. D-24.</title>
        <authorList>
            <person name="Thevarajoo S."/>
            <person name="Selvaratnam C."/>
            <person name="Goh K.M."/>
            <person name="Chong C.S."/>
        </authorList>
    </citation>
    <scope>NUCLEOTIDE SEQUENCE [LARGE SCALE GENOMIC DNA]</scope>
    <source>
        <strain evidence="3">D-24</strain>
    </source>
</reference>
<accession>A0A137RGV5</accession>